<evidence type="ECO:0000256" key="3">
    <source>
        <dbReference type="SAM" id="SignalP"/>
    </source>
</evidence>
<feature type="compositionally biased region" description="Acidic residues" evidence="2">
    <location>
        <begin position="180"/>
        <end position="191"/>
    </location>
</feature>
<organism evidence="4 5">
    <name type="scientific">Corallococcus macrosporus DSM 14697</name>
    <dbReference type="NCBI Taxonomy" id="1189310"/>
    <lineage>
        <taxon>Bacteria</taxon>
        <taxon>Pseudomonadati</taxon>
        <taxon>Myxococcota</taxon>
        <taxon>Myxococcia</taxon>
        <taxon>Myxococcales</taxon>
        <taxon>Cystobacterineae</taxon>
        <taxon>Myxococcaceae</taxon>
        <taxon>Corallococcus</taxon>
    </lineage>
</organism>
<feature type="signal peptide" evidence="3">
    <location>
        <begin position="1"/>
        <end position="20"/>
    </location>
</feature>
<proteinExistence type="predicted"/>
<keyword evidence="3" id="KW-0732">Signal</keyword>
<sequence>MRLPLPCLALLLGVSLPALAARGVFVSDVAVDAVEQPESRKVVFTVEAGRPYPLVKKGGPSRAWCKLQGASTEGWVLCDGAPESTASAAPSAADLVAADRAHAEQRARGVAGGGARREATDGRSRAEAGNIASDSPPASSGARRQRLAEAGRASAPGAPAEGRQVVLRGPAGSAAVQGVADEDTGDSDEEQAAPVSWKPATGCATTCDSAPLFAKPPALSAMDREVLALCPARPDASVSEGDVRRFLSRHYDDARLQRALSVAGRPGARQANIDWLTGLWVSTGPRNAFTHVFCGDDWQRGPIGGLHFLPRYAQLEAEGRICYQGPARGGAALKGDAYTIRFKGVAPWSCGKKHIGGFSRSPDAVGIMSIGTRAFARCCARGGARKEGGVYSAPDLGGTNWRIWCGTRNGTYGIATLHPTDDEATCGE</sequence>
<dbReference type="Proteomes" id="UP000217343">
    <property type="component" value="Chromosome"/>
</dbReference>
<feature type="region of interest" description="Disordered" evidence="2">
    <location>
        <begin position="104"/>
        <end position="197"/>
    </location>
</feature>
<gene>
    <name evidence="4" type="ORF">MYMAC_002923</name>
</gene>
<dbReference type="KEGG" id="mmas:MYMAC_002923"/>
<feature type="chain" id="PRO_5012603264" description="SH3 domain-containing protein" evidence="3">
    <location>
        <begin position="21"/>
        <end position="428"/>
    </location>
</feature>
<accession>A0A250JU14</accession>
<evidence type="ECO:0000313" key="5">
    <source>
        <dbReference type="Proteomes" id="UP000217343"/>
    </source>
</evidence>
<feature type="compositionally biased region" description="Basic and acidic residues" evidence="2">
    <location>
        <begin position="115"/>
        <end position="126"/>
    </location>
</feature>
<name>A0A250JU14_9BACT</name>
<dbReference type="InterPro" id="IPR037227">
    <property type="entry name" value="EndoU-like"/>
</dbReference>
<evidence type="ECO:0000313" key="4">
    <source>
        <dbReference type="EMBL" id="ATB47315.1"/>
    </source>
</evidence>
<keyword evidence="5" id="KW-1185">Reference proteome</keyword>
<reference evidence="4 5" key="1">
    <citation type="submission" date="2017-06" db="EMBL/GenBank/DDBJ databases">
        <title>Sequencing and comparative analysis of myxobacterial genomes.</title>
        <authorList>
            <person name="Rupp O."/>
            <person name="Goesmann A."/>
            <person name="Sogaard-Andersen L."/>
        </authorList>
    </citation>
    <scope>NUCLEOTIDE SEQUENCE [LARGE SCALE GENOMIC DNA]</scope>
    <source>
        <strain evidence="4 5">DSM 14697</strain>
    </source>
</reference>
<dbReference type="GO" id="GO:0016787">
    <property type="term" value="F:hydrolase activity"/>
    <property type="evidence" value="ECO:0007669"/>
    <property type="project" value="UniProtKB-KW"/>
</dbReference>
<protein>
    <recommendedName>
        <fullName evidence="6">SH3 domain-containing protein</fullName>
    </recommendedName>
</protein>
<dbReference type="AlphaFoldDB" id="A0A250JU14"/>
<dbReference type="RefSeq" id="WP_095958554.1">
    <property type="nucleotide sequence ID" value="NZ_CP022203.1"/>
</dbReference>
<dbReference type="SUPFAM" id="SSF142877">
    <property type="entry name" value="EndoU-like"/>
    <property type="match status" value="1"/>
</dbReference>
<dbReference type="GO" id="GO:0004540">
    <property type="term" value="F:RNA nuclease activity"/>
    <property type="evidence" value="ECO:0007669"/>
    <property type="project" value="UniProtKB-ARBA"/>
</dbReference>
<evidence type="ECO:0008006" key="6">
    <source>
        <dbReference type="Google" id="ProtNLM"/>
    </source>
</evidence>
<dbReference type="EMBL" id="CP022203">
    <property type="protein sequence ID" value="ATB47315.1"/>
    <property type="molecule type" value="Genomic_DNA"/>
</dbReference>
<dbReference type="OrthoDB" id="570830at2"/>
<keyword evidence="1" id="KW-0378">Hydrolase</keyword>
<evidence type="ECO:0000256" key="2">
    <source>
        <dbReference type="SAM" id="MobiDB-lite"/>
    </source>
</evidence>
<evidence type="ECO:0000256" key="1">
    <source>
        <dbReference type="ARBA" id="ARBA00022801"/>
    </source>
</evidence>